<gene>
    <name evidence="2" type="ORF">MM415A01757_0001</name>
</gene>
<dbReference type="AlphaFoldDB" id="A0A6M3K1H3"/>
<dbReference type="InterPro" id="IPR027434">
    <property type="entry name" value="Homing_endonucl"/>
</dbReference>
<accession>A0A6M3K1H3</accession>
<feature type="domain" description="Homing endonuclease LAGLIDADG" evidence="1">
    <location>
        <begin position="11"/>
        <end position="187"/>
    </location>
</feature>
<evidence type="ECO:0000313" key="2">
    <source>
        <dbReference type="EMBL" id="QJA75558.1"/>
    </source>
</evidence>
<evidence type="ECO:0000259" key="1">
    <source>
        <dbReference type="Pfam" id="PF03161"/>
    </source>
</evidence>
<proteinExistence type="predicted"/>
<organism evidence="2">
    <name type="scientific">viral metagenome</name>
    <dbReference type="NCBI Taxonomy" id="1070528"/>
    <lineage>
        <taxon>unclassified sequences</taxon>
        <taxon>metagenomes</taxon>
        <taxon>organismal metagenomes</taxon>
    </lineage>
</organism>
<dbReference type="EMBL" id="MT142171">
    <property type="protein sequence ID" value="QJA75558.1"/>
    <property type="molecule type" value="Genomic_DNA"/>
</dbReference>
<protein>
    <submittedName>
        <fullName evidence="2">Putative homing endonuclease</fullName>
    </submittedName>
</protein>
<keyword evidence="2" id="KW-0255">Endonuclease</keyword>
<dbReference type="InterPro" id="IPR004860">
    <property type="entry name" value="LAGLIDADG_dom"/>
</dbReference>
<keyword evidence="2" id="KW-0540">Nuclease</keyword>
<sequence>MNLKKNEIKSAVIAMVMGDGCLSRSNGRKGYKVGNAFFQMTHCAAQYEYMLWKKGILDKVSKCKIHKNDGNGFGGKNSKAYHLYSGAHPTYSALYSRFYKYPGRKGVDEYLVKMITPLGLAILYMDDGCIGKAIPKYWTKETFYLCLDGFDYANLFLIKKSLKIKFDLDWNINKTSVNYHQLRLLNNHNQKFVDIIKPYILQIPCMTYKLGSYVNPSELKDDIVRSSQRCEEVDRNDQPHLTSE</sequence>
<reference evidence="2" key="1">
    <citation type="submission" date="2020-03" db="EMBL/GenBank/DDBJ databases">
        <title>The deep terrestrial virosphere.</title>
        <authorList>
            <person name="Holmfeldt K."/>
            <person name="Nilsson E."/>
            <person name="Simone D."/>
            <person name="Lopez-Fernandez M."/>
            <person name="Wu X."/>
            <person name="de Brujin I."/>
            <person name="Lundin D."/>
            <person name="Andersson A."/>
            <person name="Bertilsson S."/>
            <person name="Dopson M."/>
        </authorList>
    </citation>
    <scope>NUCLEOTIDE SEQUENCE</scope>
    <source>
        <strain evidence="2">MM415A01757</strain>
    </source>
</reference>
<dbReference type="GO" id="GO:0004519">
    <property type="term" value="F:endonuclease activity"/>
    <property type="evidence" value="ECO:0007669"/>
    <property type="project" value="UniProtKB-KW"/>
</dbReference>
<dbReference type="Pfam" id="PF03161">
    <property type="entry name" value="LAGLIDADG_2"/>
    <property type="match status" value="1"/>
</dbReference>
<keyword evidence="2" id="KW-0378">Hydrolase</keyword>
<name>A0A6M3K1H3_9ZZZZ</name>
<dbReference type="Gene3D" id="3.10.28.10">
    <property type="entry name" value="Homing endonucleases"/>
    <property type="match status" value="2"/>
</dbReference>
<dbReference type="SUPFAM" id="SSF55608">
    <property type="entry name" value="Homing endonucleases"/>
    <property type="match status" value="1"/>
</dbReference>